<keyword evidence="2" id="KW-1185">Reference proteome</keyword>
<organism evidence="1 2">
    <name type="scientific">Papaver somniferum</name>
    <name type="common">Opium poppy</name>
    <dbReference type="NCBI Taxonomy" id="3469"/>
    <lineage>
        <taxon>Eukaryota</taxon>
        <taxon>Viridiplantae</taxon>
        <taxon>Streptophyta</taxon>
        <taxon>Embryophyta</taxon>
        <taxon>Tracheophyta</taxon>
        <taxon>Spermatophyta</taxon>
        <taxon>Magnoliopsida</taxon>
        <taxon>Ranunculales</taxon>
        <taxon>Papaveraceae</taxon>
        <taxon>Papaveroideae</taxon>
        <taxon>Papaver</taxon>
    </lineage>
</organism>
<dbReference type="EMBL" id="CM010723">
    <property type="protein sequence ID" value="RZC79490.1"/>
    <property type="molecule type" value="Genomic_DNA"/>
</dbReference>
<dbReference type="Proteomes" id="UP000316621">
    <property type="component" value="Chromosome 9"/>
</dbReference>
<evidence type="ECO:0000313" key="2">
    <source>
        <dbReference type="Proteomes" id="UP000316621"/>
    </source>
</evidence>
<protein>
    <submittedName>
        <fullName evidence="1">Uncharacterized protein</fullName>
    </submittedName>
</protein>
<dbReference type="Gramene" id="RZC79490">
    <property type="protein sequence ID" value="RZC79490"/>
    <property type="gene ID" value="C5167_003705"/>
</dbReference>
<proteinExistence type="predicted"/>
<accession>A0A4Y7L4C9</accession>
<name>A0A4Y7L4C9_PAPSO</name>
<evidence type="ECO:0000313" key="1">
    <source>
        <dbReference type="EMBL" id="RZC79490.1"/>
    </source>
</evidence>
<dbReference type="AlphaFoldDB" id="A0A4Y7L4C9"/>
<sequence length="245" mass="27345">MGVTAVILICERKLRFKIYKQLESGLALNLSMREDESDGDFPQTDVKLKMVKDAIVLGDCRNGLPLLTEVVIVLLQVEKETGGLLAAVEFRVAGAMTDAADEKLIMKLWLCLKLIGRVELGYKEMARQFGGAGMMIQALMLAMYDWSVQELSSAGNVMLSCRGWCCNVQVVFGSYILPGSEMSLPWVLRVDEFRERGKANAGKEFRYCRKYVVVEQAKLALQFRKTDRLSDLHGPALTGPWLLVG</sequence>
<reference evidence="1 2" key="1">
    <citation type="journal article" date="2018" name="Science">
        <title>The opium poppy genome and morphinan production.</title>
        <authorList>
            <person name="Guo L."/>
            <person name="Winzer T."/>
            <person name="Yang X."/>
            <person name="Li Y."/>
            <person name="Ning Z."/>
            <person name="He Z."/>
            <person name="Teodor R."/>
            <person name="Lu Y."/>
            <person name="Bowser T.A."/>
            <person name="Graham I.A."/>
            <person name="Ye K."/>
        </authorList>
    </citation>
    <scope>NUCLEOTIDE SEQUENCE [LARGE SCALE GENOMIC DNA]</scope>
    <source>
        <strain evidence="2">cv. HN1</strain>
        <tissue evidence="1">Leaves</tissue>
    </source>
</reference>
<gene>
    <name evidence="1" type="ORF">C5167_003705</name>
</gene>